<keyword evidence="1" id="KW-0812">Transmembrane</keyword>
<sequence length="285" mass="31017">MAPPHPLLAIQTPQLIGIACGCAVFVGTIITVAVLFVKGGSIDRLRAEANGDKPAPPRPKLVDELLEAAKRLKEKPELGTSTVVARTKKGEAPRRIIVRRADEDDEDDPSIPTTEWLVVVDASLKPPKRVGTLELTDHRPRHLAVRINDVKIRSEAIAPLALFATVDALVQRGYRRIAWRVLEPTDAALAEATGFALEGVLRKYCIEDGCSRDARLYSVLNTEWRERRPAIAARLDIVDAQLDAAWTLKDCCAPSTNMAKAARAAAARRTMASSSGLPAARKKNT</sequence>
<name>A0A8J2X4M3_9STRA</name>
<evidence type="ECO:0000313" key="3">
    <source>
        <dbReference type="Proteomes" id="UP000789595"/>
    </source>
</evidence>
<dbReference type="EMBL" id="CAKKNE010000006">
    <property type="protein sequence ID" value="CAH0379137.1"/>
    <property type="molecule type" value="Genomic_DNA"/>
</dbReference>
<dbReference type="AlphaFoldDB" id="A0A8J2X4M3"/>
<comment type="caution">
    <text evidence="2">The sequence shown here is derived from an EMBL/GenBank/DDBJ whole genome shotgun (WGS) entry which is preliminary data.</text>
</comment>
<organism evidence="2 3">
    <name type="scientific">Pelagomonas calceolata</name>
    <dbReference type="NCBI Taxonomy" id="35677"/>
    <lineage>
        <taxon>Eukaryota</taxon>
        <taxon>Sar</taxon>
        <taxon>Stramenopiles</taxon>
        <taxon>Ochrophyta</taxon>
        <taxon>Pelagophyceae</taxon>
        <taxon>Pelagomonadales</taxon>
        <taxon>Pelagomonadaceae</taxon>
        <taxon>Pelagomonas</taxon>
    </lineage>
</organism>
<dbReference type="OrthoDB" id="41238at2759"/>
<dbReference type="Gene3D" id="3.40.630.30">
    <property type="match status" value="1"/>
</dbReference>
<feature type="transmembrane region" description="Helical" evidence="1">
    <location>
        <begin position="15"/>
        <end position="37"/>
    </location>
</feature>
<evidence type="ECO:0008006" key="4">
    <source>
        <dbReference type="Google" id="ProtNLM"/>
    </source>
</evidence>
<keyword evidence="1" id="KW-0472">Membrane</keyword>
<dbReference type="Proteomes" id="UP000789595">
    <property type="component" value="Unassembled WGS sequence"/>
</dbReference>
<keyword evidence="3" id="KW-1185">Reference proteome</keyword>
<evidence type="ECO:0000256" key="1">
    <source>
        <dbReference type="SAM" id="Phobius"/>
    </source>
</evidence>
<reference evidence="2" key="1">
    <citation type="submission" date="2021-11" db="EMBL/GenBank/DDBJ databases">
        <authorList>
            <consortium name="Genoscope - CEA"/>
            <person name="William W."/>
        </authorList>
    </citation>
    <scope>NUCLEOTIDE SEQUENCE</scope>
</reference>
<accession>A0A8J2X4M3</accession>
<evidence type="ECO:0000313" key="2">
    <source>
        <dbReference type="EMBL" id="CAH0379137.1"/>
    </source>
</evidence>
<keyword evidence="1" id="KW-1133">Transmembrane helix</keyword>
<protein>
    <recommendedName>
        <fullName evidence="4">N-acetyltransferase domain-containing protein</fullName>
    </recommendedName>
</protein>
<dbReference type="SUPFAM" id="SSF55729">
    <property type="entry name" value="Acyl-CoA N-acyltransferases (Nat)"/>
    <property type="match status" value="1"/>
</dbReference>
<gene>
    <name evidence="2" type="ORF">PECAL_6P07380</name>
</gene>
<dbReference type="InterPro" id="IPR016181">
    <property type="entry name" value="Acyl_CoA_acyltransferase"/>
</dbReference>
<proteinExistence type="predicted"/>